<evidence type="ECO:0000256" key="2">
    <source>
        <dbReference type="ARBA" id="ARBA00022741"/>
    </source>
</evidence>
<dbReference type="InterPro" id="IPR027417">
    <property type="entry name" value="P-loop_NTPase"/>
</dbReference>
<dbReference type="PROSITE" id="PS51192">
    <property type="entry name" value="HELICASE_ATP_BIND_1"/>
    <property type="match status" value="1"/>
</dbReference>
<evidence type="ECO:0000259" key="7">
    <source>
        <dbReference type="PROSITE" id="PS51194"/>
    </source>
</evidence>
<evidence type="ECO:0000256" key="3">
    <source>
        <dbReference type="ARBA" id="ARBA00022801"/>
    </source>
</evidence>
<evidence type="ECO:0000256" key="5">
    <source>
        <dbReference type="ARBA" id="ARBA00022840"/>
    </source>
</evidence>
<feature type="domain" description="Helicase C-terminal" evidence="7">
    <location>
        <begin position="1236"/>
        <end position="1380"/>
    </location>
</feature>
<dbReference type="CDD" id="cd18795">
    <property type="entry name" value="SF2_C_Ski2"/>
    <property type="match status" value="1"/>
</dbReference>
<dbReference type="SMART" id="SM00490">
    <property type="entry name" value="HELICc"/>
    <property type="match status" value="1"/>
</dbReference>
<dbReference type="InterPro" id="IPR011545">
    <property type="entry name" value="DEAD/DEAH_box_helicase_dom"/>
</dbReference>
<dbReference type="InterPro" id="IPR014001">
    <property type="entry name" value="Helicase_ATP-bd"/>
</dbReference>
<dbReference type="Pfam" id="PF26167">
    <property type="entry name" value="TPR_DDX60"/>
    <property type="match status" value="1"/>
</dbReference>
<dbReference type="GO" id="GO:0005524">
    <property type="term" value="F:ATP binding"/>
    <property type="evidence" value="ECO:0007669"/>
    <property type="project" value="UniProtKB-KW"/>
</dbReference>
<accession>A0A7J7TZM9</accession>
<dbReference type="PANTHER" id="PTHR44533">
    <property type="entry name" value="DEAD/H RNA HELICASE, PUTATIVE-RELATED"/>
    <property type="match status" value="1"/>
</dbReference>
<dbReference type="EMBL" id="JACAGC010000017">
    <property type="protein sequence ID" value="KAF6306063.1"/>
    <property type="molecule type" value="Genomic_DNA"/>
</dbReference>
<evidence type="ECO:0000256" key="1">
    <source>
        <dbReference type="ARBA" id="ARBA00008708"/>
    </source>
</evidence>
<dbReference type="GO" id="GO:0016787">
    <property type="term" value="F:hydrolase activity"/>
    <property type="evidence" value="ECO:0007669"/>
    <property type="project" value="UniProtKB-KW"/>
</dbReference>
<dbReference type="PANTHER" id="PTHR44533:SF3">
    <property type="entry name" value="ATP-DEPENDENT RNA HELICASE DDX60-RELATED"/>
    <property type="match status" value="1"/>
</dbReference>
<dbReference type="FunFam" id="3.40.50.300:FF:001039">
    <property type="entry name" value="ATP-dependent RNA helicase DDX60"/>
    <property type="match status" value="1"/>
</dbReference>
<feature type="domain" description="Helicase ATP-binding" evidence="6">
    <location>
        <begin position="782"/>
        <end position="949"/>
    </location>
</feature>
<evidence type="ECO:0000313" key="8">
    <source>
        <dbReference type="EMBL" id="KAF6306063.1"/>
    </source>
</evidence>
<dbReference type="GO" id="GO:0003727">
    <property type="term" value="F:single-stranded RNA binding"/>
    <property type="evidence" value="ECO:0007669"/>
    <property type="project" value="TreeGrafter"/>
</dbReference>
<protein>
    <submittedName>
        <fullName evidence="8">DExD/H-box helicase 60</fullName>
    </submittedName>
</protein>
<dbReference type="GO" id="GO:0051607">
    <property type="term" value="P:defense response to virus"/>
    <property type="evidence" value="ECO:0007669"/>
    <property type="project" value="TreeGrafter"/>
</dbReference>
<dbReference type="CDD" id="cd18025">
    <property type="entry name" value="DEXHc_DDX60"/>
    <property type="match status" value="1"/>
</dbReference>
<dbReference type="SUPFAM" id="SSF52540">
    <property type="entry name" value="P-loop containing nucleoside triphosphate hydrolases"/>
    <property type="match status" value="1"/>
</dbReference>
<proteinExistence type="inferred from homology"/>
<dbReference type="Gene3D" id="3.40.50.300">
    <property type="entry name" value="P-loop containing nucleotide triphosphate hydrolases"/>
    <property type="match status" value="2"/>
</dbReference>
<comment type="caution">
    <text evidence="8">The sequence shown here is derived from an EMBL/GenBank/DDBJ whole genome shotgun (WGS) entry which is preliminary data.</text>
</comment>
<evidence type="ECO:0000313" key="9">
    <source>
        <dbReference type="Proteomes" id="UP000585614"/>
    </source>
</evidence>
<keyword evidence="3" id="KW-0378">Hydrolase</keyword>
<dbReference type="InterPro" id="IPR052431">
    <property type="entry name" value="SKI2_subfamily_helicases"/>
</dbReference>
<dbReference type="PROSITE" id="PS51194">
    <property type="entry name" value="HELICASE_CTER"/>
    <property type="match status" value="1"/>
</dbReference>
<comment type="similarity">
    <text evidence="1">Belongs to the helicase family.</text>
</comment>
<reference evidence="8 9" key="1">
    <citation type="journal article" date="2020" name="Nature">
        <title>Six reference-quality genomes reveal evolution of bat adaptations.</title>
        <authorList>
            <person name="Jebb D."/>
            <person name="Huang Z."/>
            <person name="Pippel M."/>
            <person name="Hughes G.M."/>
            <person name="Lavrichenko K."/>
            <person name="Devanna P."/>
            <person name="Winkler S."/>
            <person name="Jermiin L.S."/>
            <person name="Skirmuntt E.C."/>
            <person name="Katzourakis A."/>
            <person name="Burkitt-Gray L."/>
            <person name="Ray D.A."/>
            <person name="Sullivan K.A.M."/>
            <person name="Roscito J.G."/>
            <person name="Kirilenko B.M."/>
            <person name="Davalos L.M."/>
            <person name="Corthals A.P."/>
            <person name="Power M.L."/>
            <person name="Jones G."/>
            <person name="Ransome R.D."/>
            <person name="Dechmann D.K.N."/>
            <person name="Locatelli A.G."/>
            <person name="Puechmaille S.J."/>
            <person name="Fedrigo O."/>
            <person name="Jarvis E.D."/>
            <person name="Hiller M."/>
            <person name="Vernes S.C."/>
            <person name="Myers E.W."/>
            <person name="Teeling E.C."/>
        </authorList>
    </citation>
    <scope>NUCLEOTIDE SEQUENCE [LARGE SCALE GENOMIC DNA]</scope>
    <source>
        <strain evidence="8">MRhiFer1</strain>
        <tissue evidence="8">Lung</tissue>
    </source>
</reference>
<dbReference type="Proteomes" id="UP000585614">
    <property type="component" value="Unassembled WGS sequence"/>
</dbReference>
<dbReference type="GO" id="GO:0005737">
    <property type="term" value="C:cytoplasm"/>
    <property type="evidence" value="ECO:0007669"/>
    <property type="project" value="TreeGrafter"/>
</dbReference>
<dbReference type="SMART" id="SM00487">
    <property type="entry name" value="DEXDc"/>
    <property type="match status" value="1"/>
</dbReference>
<keyword evidence="5" id="KW-0067">ATP-binding</keyword>
<evidence type="ECO:0000259" key="6">
    <source>
        <dbReference type="PROSITE" id="PS51192"/>
    </source>
</evidence>
<dbReference type="InterPro" id="IPR059032">
    <property type="entry name" value="WHD_DDX60"/>
</dbReference>
<dbReference type="InterPro" id="IPR055124">
    <property type="entry name" value="PIN-like_DDX60"/>
</dbReference>
<sequence>MEAQIAARMGLEKYTEFLKEISELITNEMPKADYTSIFNDFVESEFFLIDGDSLLVMCICEKSLKQGQDLHFFYLVECYLVDLISKGGQFAIVFFKDAEYAYFNFPELLPLRTALILHLQHNTTIDVRTEFSGCLSQGWKIFLDENYPYFLIVADEGLNHLQTYLFNFFIIQSWAVKVNAVLSSGQTSDLLRLYAYFMPSKLTNQKFFKENEKNIKNAYQTLIKQLEECRVLALESLFGNLKWKHMMEEACETISLLKQLWPEGSDIRRVLCVTSCSLSLRMCHHLLENREKTTPDQKTNIQQEERLCLTLQEMEDLCKLHCLSVVFLLHLPLSQRACTRFIVSHWIEDIQTFLKMKKWCEYFILNNINISEFWNLNLIHLSDLSDEFLLKNIAFYYENENVQGLHLNLGNVIMKDYEHLWNTVSKLVTEFDVGKPFPLRTTKLNFLKKNPLPIKDISKEKMPSLGFIPMSSEVVDKFAGDILKDLPFLQSDDPIVTSLVKHKEFDELVHWHSRKPLSDDYDRTKGAFDEKPRDGYFLKSLQKYHRFQRFYGNSLESVSSKVIVTQAIKPKKNSSEPKSKKANETKAEIITRENKKRLLAKEEQKEENKWNVLSFSIEEEMKENLNSGIKNLEDFLKSCKSNSVKLRVEMVGLTACLKAWKEHCRGQGKGETTKDLSIAVQMMKRIHSLMDKYPELLQEADRRLIARCLKYLGFDKLASSLYPTEAAADDDINKKTRKYSIGIGPARFQLQYMGHFLIRDERKDPDPRVQDFIPDTWQRELLDVVDNNESAVIVAPTSSGKTYASYYCMEKVLKESNEGVIVYVAPTKALVNQVAATVYNRYTKNMPSGETLCGVFTRDYRHDALNCQVLITVPACLEILLLSPHRQAWVKRIRYVIFDEVHCLGGEIGAEIWEHLLVMIRCPFLALSATISNPEHLTEWLQSVKRYWKQADDEIEKNKASKRNAGYRANFHRDYTQRKQSYKVRLVIYGERYNDLEKYICSIKHDDVYFDHFHPCAALTTDHIERYGFPSDLILSPREIIQLYDTMFQFWQSWPRAQELCPEEFIHFKNKIVIKKLDARKYEESLKAELTSWIKNGNAEEAKRVLRNLRPNSVFSSLNMEEMFPLLVEKLRKMEKLPALFFLFKRGDVEQNARNVSTFLEQKQERERPLTADKEAHVVANKLKRIKKSIEKQKTIDEKSQKKPRKMDQSFIHEAEHDNLLRILEKNLEIPQECTYADQKALDTETLQTVFHRVKFSRKGAELKALAERGIGYHHASLEAKEKQLVEVLFRKGFIRVVTATGTLALGINMPCKSVVFAQNSIYLDALNYRQMSGRAGRRGQDLLGDVYFFNIPLPKIEKLIKSNVPELRGQFPLSITLVLRLMLLASKGDDPEDAKAKVLSVLKHSLLSFKQPRTMGMLKLYFLFSLQFLVKEGYLSQEGNPMGFAGLVSHLHYHEPSNLVFVNFLVRGLFHNLCQPTQKGSKRFSQDVMEKLVLVLANLFGRRFLPAKFQDAPIKFYQSKVFLEDLPKDFNAALHEYNTQVTKDFASFLLMVSKLADMKQEHQLPLSNINFTDKECEDSQLVSHLMNCKEGRVAISPFVCLSGNCDSDLLQSKIPNHIILRTIGIHHAQAPVLLPQEFDSQGRRMPLNAYALDFYKHGSLIGLVQDNRMNEGDAYQLLKDFSLTIQSISVSLRELCDNEEDNVVLAFEQLSETFSEKFKKV</sequence>
<dbReference type="Pfam" id="PF26076">
    <property type="entry name" value="WHD_DDX60"/>
    <property type="match status" value="1"/>
</dbReference>
<organism evidence="8 9">
    <name type="scientific">Rhinolophus ferrumequinum</name>
    <name type="common">Greater horseshoe bat</name>
    <dbReference type="NCBI Taxonomy" id="59479"/>
    <lineage>
        <taxon>Eukaryota</taxon>
        <taxon>Metazoa</taxon>
        <taxon>Chordata</taxon>
        <taxon>Craniata</taxon>
        <taxon>Vertebrata</taxon>
        <taxon>Euteleostomi</taxon>
        <taxon>Mammalia</taxon>
        <taxon>Eutheria</taxon>
        <taxon>Laurasiatheria</taxon>
        <taxon>Chiroptera</taxon>
        <taxon>Yinpterochiroptera</taxon>
        <taxon>Rhinolophoidea</taxon>
        <taxon>Rhinolophidae</taxon>
        <taxon>Rhinolophinae</taxon>
        <taxon>Rhinolophus</taxon>
    </lineage>
</organism>
<gene>
    <name evidence="8" type="ORF">mRhiFer1_003784</name>
</gene>
<keyword evidence="4 8" id="KW-0347">Helicase</keyword>
<keyword evidence="2" id="KW-0547">Nucleotide-binding</keyword>
<evidence type="ECO:0000256" key="4">
    <source>
        <dbReference type="ARBA" id="ARBA00022806"/>
    </source>
</evidence>
<dbReference type="GO" id="GO:0004386">
    <property type="term" value="F:helicase activity"/>
    <property type="evidence" value="ECO:0007669"/>
    <property type="project" value="UniProtKB-KW"/>
</dbReference>
<dbReference type="Pfam" id="PF23002">
    <property type="entry name" value="PIN-like_DDX60"/>
    <property type="match status" value="1"/>
</dbReference>
<dbReference type="Pfam" id="PF00271">
    <property type="entry name" value="Helicase_C"/>
    <property type="match status" value="1"/>
</dbReference>
<dbReference type="GO" id="GO:0003725">
    <property type="term" value="F:double-stranded RNA binding"/>
    <property type="evidence" value="ECO:0007669"/>
    <property type="project" value="TreeGrafter"/>
</dbReference>
<dbReference type="InterPro" id="IPR001650">
    <property type="entry name" value="Helicase_C-like"/>
</dbReference>
<dbReference type="Pfam" id="PF00270">
    <property type="entry name" value="DEAD"/>
    <property type="match status" value="1"/>
</dbReference>
<name>A0A7J7TZM9_RHIFE</name>